<dbReference type="RefSeq" id="WP_379840651.1">
    <property type="nucleotide sequence ID" value="NZ_JBHSMA010000001.1"/>
</dbReference>
<reference evidence="2" key="1">
    <citation type="journal article" date="2019" name="Int. J. Syst. Evol. Microbiol.">
        <title>The Global Catalogue of Microorganisms (GCM) 10K type strain sequencing project: providing services to taxonomists for standard genome sequencing and annotation.</title>
        <authorList>
            <consortium name="The Broad Institute Genomics Platform"/>
            <consortium name="The Broad Institute Genome Sequencing Center for Infectious Disease"/>
            <person name="Wu L."/>
            <person name="Ma J."/>
        </authorList>
    </citation>
    <scope>NUCLEOTIDE SEQUENCE [LARGE SCALE GENOMIC DNA]</scope>
    <source>
        <strain evidence="2">CCUG 55250</strain>
    </source>
</reference>
<evidence type="ECO:0000313" key="1">
    <source>
        <dbReference type="EMBL" id="MFC5407961.1"/>
    </source>
</evidence>
<name>A0ABW0I367_9BACT</name>
<gene>
    <name evidence="1" type="ORF">ACFPMF_01480</name>
</gene>
<sequence>METLKPVTLPNPKDRKKFKCTVYTKKGTVFAKKIYTAYNEYGAQMQLDEWLAGQVSSHFDRKSIEIVPHIRKRSLS</sequence>
<accession>A0ABW0I367</accession>
<organism evidence="1 2">
    <name type="scientific">Larkinella bovis</name>
    <dbReference type="NCBI Taxonomy" id="683041"/>
    <lineage>
        <taxon>Bacteria</taxon>
        <taxon>Pseudomonadati</taxon>
        <taxon>Bacteroidota</taxon>
        <taxon>Cytophagia</taxon>
        <taxon>Cytophagales</taxon>
        <taxon>Spirosomataceae</taxon>
        <taxon>Larkinella</taxon>
    </lineage>
</organism>
<comment type="caution">
    <text evidence="1">The sequence shown here is derived from an EMBL/GenBank/DDBJ whole genome shotgun (WGS) entry which is preliminary data.</text>
</comment>
<keyword evidence="2" id="KW-1185">Reference proteome</keyword>
<dbReference type="EMBL" id="JBHSMA010000001">
    <property type="protein sequence ID" value="MFC5407961.1"/>
    <property type="molecule type" value="Genomic_DNA"/>
</dbReference>
<proteinExistence type="predicted"/>
<dbReference type="Proteomes" id="UP001596106">
    <property type="component" value="Unassembled WGS sequence"/>
</dbReference>
<protein>
    <submittedName>
        <fullName evidence="1">Uncharacterized protein</fullName>
    </submittedName>
</protein>
<evidence type="ECO:0000313" key="2">
    <source>
        <dbReference type="Proteomes" id="UP001596106"/>
    </source>
</evidence>